<sequence length="132" mass="13817">MSTFPTTTPFVPPFKSDDGIGIALAVQVPANARQGHPIALGNAGFFGIPRTPRATAETIASGQAAAGLRAGEATTYFPGVGMAIRVGTLPNDIALWSKVYQAPDGTYTGTEGGNLFVGWRFPRDMVGVRYNS</sequence>
<dbReference type="Proteomes" id="UP001596317">
    <property type="component" value="Unassembled WGS sequence"/>
</dbReference>
<protein>
    <recommendedName>
        <fullName evidence="3">DUF2190 family protein</fullName>
    </recommendedName>
</protein>
<evidence type="ECO:0000313" key="2">
    <source>
        <dbReference type="Proteomes" id="UP001596317"/>
    </source>
</evidence>
<keyword evidence="2" id="KW-1185">Reference proteome</keyword>
<evidence type="ECO:0000313" key="1">
    <source>
        <dbReference type="EMBL" id="MFC6662963.1"/>
    </source>
</evidence>
<gene>
    <name evidence="1" type="ORF">ACFP90_23245</name>
</gene>
<organism evidence="1 2">
    <name type="scientific">Deinococcus multiflagellatus</name>
    <dbReference type="NCBI Taxonomy" id="1656887"/>
    <lineage>
        <taxon>Bacteria</taxon>
        <taxon>Thermotogati</taxon>
        <taxon>Deinococcota</taxon>
        <taxon>Deinococci</taxon>
        <taxon>Deinococcales</taxon>
        <taxon>Deinococcaceae</taxon>
        <taxon>Deinococcus</taxon>
    </lineage>
</organism>
<dbReference type="EMBL" id="JBHSWB010000002">
    <property type="protein sequence ID" value="MFC6662963.1"/>
    <property type="molecule type" value="Genomic_DNA"/>
</dbReference>
<proteinExistence type="predicted"/>
<reference evidence="2" key="1">
    <citation type="journal article" date="2019" name="Int. J. Syst. Evol. Microbiol.">
        <title>The Global Catalogue of Microorganisms (GCM) 10K type strain sequencing project: providing services to taxonomists for standard genome sequencing and annotation.</title>
        <authorList>
            <consortium name="The Broad Institute Genomics Platform"/>
            <consortium name="The Broad Institute Genome Sequencing Center for Infectious Disease"/>
            <person name="Wu L."/>
            <person name="Ma J."/>
        </authorList>
    </citation>
    <scope>NUCLEOTIDE SEQUENCE [LARGE SCALE GENOMIC DNA]</scope>
    <source>
        <strain evidence="2">CCUG 63830</strain>
    </source>
</reference>
<evidence type="ECO:0008006" key="3">
    <source>
        <dbReference type="Google" id="ProtNLM"/>
    </source>
</evidence>
<accession>A0ABW1ZQZ6</accession>
<comment type="caution">
    <text evidence="1">The sequence shown here is derived from an EMBL/GenBank/DDBJ whole genome shotgun (WGS) entry which is preliminary data.</text>
</comment>
<dbReference type="RefSeq" id="WP_224611756.1">
    <property type="nucleotide sequence ID" value="NZ_JAIQXV010000020.1"/>
</dbReference>
<name>A0ABW1ZQZ6_9DEIO</name>